<keyword evidence="3 9" id="KW-0349">Heme</keyword>
<dbReference type="Proteomes" id="UP000005753">
    <property type="component" value="Chromosome"/>
</dbReference>
<evidence type="ECO:0000256" key="8">
    <source>
        <dbReference type="ARBA" id="ARBA00023186"/>
    </source>
</evidence>
<dbReference type="SFLD" id="SFLDG01065">
    <property type="entry name" value="anaerobic_coproporphyrinogen-I"/>
    <property type="match status" value="1"/>
</dbReference>
<accession>I5ASX1</accession>
<name>I5ASX1_EUBC6</name>
<dbReference type="STRING" id="633697.EubceDRAFT1_1076"/>
<evidence type="ECO:0000256" key="3">
    <source>
        <dbReference type="ARBA" id="ARBA00022617"/>
    </source>
</evidence>
<keyword evidence="4 9" id="KW-0949">S-adenosyl-L-methionine</keyword>
<evidence type="ECO:0000313" key="11">
    <source>
        <dbReference type="EMBL" id="EIM56894.1"/>
    </source>
</evidence>
<keyword evidence="8 9" id="KW-0143">Chaperone</keyword>
<gene>
    <name evidence="11" type="ORF">EubceDRAFT1_1076</name>
</gene>
<comment type="function">
    <text evidence="9">Probably acts as a heme chaperone, transferring heme to an unknown acceptor. Binds one molecule of heme per monomer, possibly covalently. Binds 1 [4Fe-4S] cluster. The cluster is coordinated with 3 cysteines and an exchangeable S-adenosyl-L-methionine.</text>
</comment>
<dbReference type="GO" id="GO:0046872">
    <property type="term" value="F:metal ion binding"/>
    <property type="evidence" value="ECO:0007669"/>
    <property type="project" value="UniProtKB-UniRule"/>
</dbReference>
<dbReference type="InterPro" id="IPR006638">
    <property type="entry name" value="Elp3/MiaA/NifB-like_rSAM"/>
</dbReference>
<dbReference type="EMBL" id="CM001487">
    <property type="protein sequence ID" value="EIM56894.1"/>
    <property type="molecule type" value="Genomic_DNA"/>
</dbReference>
<dbReference type="CDD" id="cd01335">
    <property type="entry name" value="Radical_SAM"/>
    <property type="match status" value="1"/>
</dbReference>
<dbReference type="PROSITE" id="PS51918">
    <property type="entry name" value="RADICAL_SAM"/>
    <property type="match status" value="1"/>
</dbReference>
<evidence type="ECO:0000256" key="5">
    <source>
        <dbReference type="ARBA" id="ARBA00022723"/>
    </source>
</evidence>
<dbReference type="InterPro" id="IPR007197">
    <property type="entry name" value="rSAM"/>
</dbReference>
<dbReference type="PANTHER" id="PTHR13932:SF5">
    <property type="entry name" value="RADICAL S-ADENOSYL METHIONINE DOMAIN-CONTAINING PROTEIN 1, MITOCHONDRIAL"/>
    <property type="match status" value="1"/>
</dbReference>
<dbReference type="GO" id="GO:0006779">
    <property type="term" value="P:porphyrin-containing compound biosynthetic process"/>
    <property type="evidence" value="ECO:0007669"/>
    <property type="project" value="InterPro"/>
</dbReference>
<dbReference type="NCBIfam" id="TIGR00539">
    <property type="entry name" value="hemN_rel"/>
    <property type="match status" value="1"/>
</dbReference>
<dbReference type="eggNOG" id="COG0635">
    <property type="taxonomic scope" value="Bacteria"/>
</dbReference>
<evidence type="ECO:0000256" key="4">
    <source>
        <dbReference type="ARBA" id="ARBA00022691"/>
    </source>
</evidence>
<feature type="domain" description="Radical SAM core" evidence="10">
    <location>
        <begin position="1"/>
        <end position="257"/>
    </location>
</feature>
<comment type="similarity">
    <text evidence="1">Belongs to the anaerobic coproporphyrinogen-III oxidase family. HemW subfamily.</text>
</comment>
<dbReference type="SFLD" id="SFLDF00562">
    <property type="entry name" value="HemN-like__clustered_with_heat"/>
    <property type="match status" value="1"/>
</dbReference>
<dbReference type="PANTHER" id="PTHR13932">
    <property type="entry name" value="COPROPORPHYRINIGEN III OXIDASE"/>
    <property type="match status" value="1"/>
</dbReference>
<keyword evidence="9" id="KW-0004">4Fe-4S</keyword>
<keyword evidence="5 9" id="KW-0479">Metal-binding</keyword>
<protein>
    <recommendedName>
        <fullName evidence="2 9">Heme chaperone HemW</fullName>
    </recommendedName>
</protein>
<comment type="subcellular location">
    <subcellularLocation>
        <location evidence="9">Cytoplasm</location>
    </subcellularLocation>
</comment>
<keyword evidence="9" id="KW-0963">Cytoplasm</keyword>
<proteinExistence type="inferred from homology"/>
<dbReference type="SFLD" id="SFLDS00029">
    <property type="entry name" value="Radical_SAM"/>
    <property type="match status" value="1"/>
</dbReference>
<keyword evidence="6 9" id="KW-0408">Iron</keyword>
<evidence type="ECO:0000256" key="1">
    <source>
        <dbReference type="ARBA" id="ARBA00006100"/>
    </source>
</evidence>
<dbReference type="OrthoDB" id="9808022at2"/>
<dbReference type="SMART" id="SM00729">
    <property type="entry name" value="Elp3"/>
    <property type="match status" value="1"/>
</dbReference>
<evidence type="ECO:0000313" key="12">
    <source>
        <dbReference type="Proteomes" id="UP000005753"/>
    </source>
</evidence>
<dbReference type="Pfam" id="PF04055">
    <property type="entry name" value="Radical_SAM"/>
    <property type="match status" value="1"/>
</dbReference>
<evidence type="ECO:0000256" key="9">
    <source>
        <dbReference type="RuleBase" id="RU364116"/>
    </source>
</evidence>
<dbReference type="SFLD" id="SFLDG01082">
    <property type="entry name" value="B12-binding_domain_containing"/>
    <property type="match status" value="1"/>
</dbReference>
<dbReference type="SUPFAM" id="SSF102114">
    <property type="entry name" value="Radical SAM enzymes"/>
    <property type="match status" value="1"/>
</dbReference>
<organism evidence="11 12">
    <name type="scientific">Eubacterium cellulosolvens (strain ATCC 43171 / JCM 9499 / 6)</name>
    <name type="common">Cillobacterium cellulosolvens</name>
    <dbReference type="NCBI Taxonomy" id="633697"/>
    <lineage>
        <taxon>Bacteria</taxon>
        <taxon>Bacillati</taxon>
        <taxon>Bacillota</taxon>
        <taxon>Clostridia</taxon>
        <taxon>Eubacteriales</taxon>
        <taxon>Eubacteriaceae</taxon>
        <taxon>Eubacterium</taxon>
    </lineage>
</organism>
<keyword evidence="7 9" id="KW-0411">Iron-sulfur</keyword>
<dbReference type="GO" id="GO:0051539">
    <property type="term" value="F:4 iron, 4 sulfur cluster binding"/>
    <property type="evidence" value="ECO:0007669"/>
    <property type="project" value="UniProtKB-UniRule"/>
</dbReference>
<dbReference type="Pfam" id="PF06969">
    <property type="entry name" value="HemN_C"/>
    <property type="match status" value="1"/>
</dbReference>
<dbReference type="Gene3D" id="3.20.20.70">
    <property type="entry name" value="Aldolase class I"/>
    <property type="match status" value="1"/>
</dbReference>
<dbReference type="InterPro" id="IPR010723">
    <property type="entry name" value="HemN_C"/>
</dbReference>
<dbReference type="AlphaFoldDB" id="I5ASX1"/>
<dbReference type="GO" id="GO:0004109">
    <property type="term" value="F:coproporphyrinogen oxidase activity"/>
    <property type="evidence" value="ECO:0007669"/>
    <property type="project" value="InterPro"/>
</dbReference>
<dbReference type="InterPro" id="IPR034505">
    <property type="entry name" value="Coproporphyrinogen-III_oxidase"/>
</dbReference>
<dbReference type="InterPro" id="IPR004559">
    <property type="entry name" value="HemW-like"/>
</dbReference>
<dbReference type="InterPro" id="IPR013785">
    <property type="entry name" value="Aldolase_TIM"/>
</dbReference>
<reference evidence="11 12" key="1">
    <citation type="submission" date="2010-08" db="EMBL/GenBank/DDBJ databases">
        <authorList>
            <consortium name="US DOE Joint Genome Institute (JGI-PGF)"/>
            <person name="Lucas S."/>
            <person name="Copeland A."/>
            <person name="Lapidus A."/>
            <person name="Cheng J.-F."/>
            <person name="Bruce D."/>
            <person name="Goodwin L."/>
            <person name="Pitluck S."/>
            <person name="Land M.L."/>
            <person name="Hauser L."/>
            <person name="Chang Y.-J."/>
            <person name="Anderson I.J."/>
            <person name="Johnson E."/>
            <person name="Mulhopadhyay B."/>
            <person name="Kyrpides N."/>
            <person name="Woyke T.J."/>
        </authorList>
    </citation>
    <scope>NUCLEOTIDE SEQUENCE [LARGE SCALE GENOMIC DNA]</scope>
    <source>
        <strain evidence="11 12">6</strain>
    </source>
</reference>
<keyword evidence="12" id="KW-1185">Reference proteome</keyword>
<dbReference type="GO" id="GO:0005737">
    <property type="term" value="C:cytoplasm"/>
    <property type="evidence" value="ECO:0007669"/>
    <property type="project" value="UniProtKB-SubCell"/>
</dbReference>
<dbReference type="HOGENOM" id="CLU_027579_1_1_9"/>
<sequence length="404" mass="45851">MDAVEIYIHIPFCVKKCGYCDFLSFPAGVDVQRSYVDALLRQIRQYGKKRGQRLPVSTVFIGGGTPSVPEPELLGEILEAVREVFDVRADAEISMESNPGTLTAEKLAAYRNFGINRLSIGCQSMDDAELKRLGRIHTREDFLDSFRMAREAGFDNINIDLMSALPGQTAESWERGLALACSLKPEHISAYSLIIEEGTPFFDRYREQEEILARGMDFSGGGQEIPEGEQLPDEETERRMYRRTEEILSVSGYHRYEISNYSLEGRECRHNLGYWTLVPYLGFGLGASSYEEKTGDGEAYVRYRNTSDLKKYLAGDFAPRDLEYLTLRDRQAEFMILGLRLTRGVSLQEFQERFGVRLSDVYGDKIRRYTGQGLLEIREGRLFLTADGISVSNVVMADFIPDVD</sequence>
<evidence type="ECO:0000256" key="6">
    <source>
        <dbReference type="ARBA" id="ARBA00023004"/>
    </source>
</evidence>
<evidence type="ECO:0000256" key="7">
    <source>
        <dbReference type="ARBA" id="ARBA00023014"/>
    </source>
</evidence>
<dbReference type="SFLD" id="SFLDF00288">
    <property type="entry name" value="HemN-like__clustered_with_nucl"/>
    <property type="match status" value="1"/>
</dbReference>
<reference evidence="11 12" key="2">
    <citation type="submission" date="2012-02" db="EMBL/GenBank/DDBJ databases">
        <title>Improved High-Quality Draft sequence of Eubacterium cellulosolvens 6.</title>
        <authorList>
            <consortium name="US DOE Joint Genome Institute"/>
            <person name="Lucas S."/>
            <person name="Han J."/>
            <person name="Lapidus A."/>
            <person name="Cheng J.-F."/>
            <person name="Goodwin L."/>
            <person name="Pitluck S."/>
            <person name="Peters L."/>
            <person name="Mikhailova N."/>
            <person name="Gu W."/>
            <person name="Detter J.C."/>
            <person name="Han C."/>
            <person name="Tapia R."/>
            <person name="Land M."/>
            <person name="Hauser L."/>
            <person name="Kyrpides N."/>
            <person name="Ivanova N."/>
            <person name="Pagani I."/>
            <person name="Johnson E."/>
            <person name="Mukhopadhyay B."/>
            <person name="Anderson I."/>
            <person name="Woyke T."/>
        </authorList>
    </citation>
    <scope>NUCLEOTIDE SEQUENCE [LARGE SCALE GENOMIC DNA]</scope>
    <source>
        <strain evidence="11 12">6</strain>
    </source>
</reference>
<dbReference type="InterPro" id="IPR058240">
    <property type="entry name" value="rSAM_sf"/>
</dbReference>
<evidence type="ECO:0000259" key="10">
    <source>
        <dbReference type="PROSITE" id="PS51918"/>
    </source>
</evidence>
<evidence type="ECO:0000256" key="2">
    <source>
        <dbReference type="ARBA" id="ARBA00017228"/>
    </source>
</evidence>